<evidence type="ECO:0000313" key="1">
    <source>
        <dbReference type="EMBL" id="AFH62547.1"/>
    </source>
</evidence>
<dbReference type="KEGG" id="pmw:B2K_17765"/>
<sequence>MQEAGQYDLTYLNDIGLTLSSEEIRSAIEKAVLDHNAFAKKKNIAPLPIWRGAFYVITGLGFDLLRRL</sequence>
<dbReference type="EMBL" id="CP003422">
    <property type="protein sequence ID" value="AFH62547.1"/>
    <property type="molecule type" value="Genomic_DNA"/>
</dbReference>
<protein>
    <submittedName>
        <fullName evidence="1">Uncharacterized protein</fullName>
    </submittedName>
</protein>
<accession>I0BJK0</accession>
<proteinExistence type="predicted"/>
<dbReference type="Proteomes" id="UP000007392">
    <property type="component" value="Chromosome"/>
</dbReference>
<dbReference type="PATRIC" id="fig|997761.3.peg.3502"/>
<organism evidence="1 2">
    <name type="scientific">Paenibacillus mucilaginosus K02</name>
    <dbReference type="NCBI Taxonomy" id="997761"/>
    <lineage>
        <taxon>Bacteria</taxon>
        <taxon>Bacillati</taxon>
        <taxon>Bacillota</taxon>
        <taxon>Bacilli</taxon>
        <taxon>Bacillales</taxon>
        <taxon>Paenibacillaceae</taxon>
        <taxon>Paenibacillus</taxon>
    </lineage>
</organism>
<reference evidence="1 2" key="1">
    <citation type="submission" date="2013-06" db="EMBL/GenBank/DDBJ databases">
        <title>Complete genome sequence of Paenibacillus mucilaginosus K02.</title>
        <authorList>
            <person name="Xiao B."/>
            <person name="Sun L."/>
            <person name="Xiao L."/>
            <person name="Lian B."/>
        </authorList>
    </citation>
    <scope>NUCLEOTIDE SEQUENCE [LARGE SCALE GENOMIC DNA]</scope>
    <source>
        <strain evidence="1 2">K02</strain>
    </source>
</reference>
<evidence type="ECO:0000313" key="2">
    <source>
        <dbReference type="Proteomes" id="UP000007392"/>
    </source>
</evidence>
<name>I0BJK0_9BACL</name>
<gene>
    <name evidence="1" type="ORF">B2K_17765</name>
</gene>
<dbReference type="HOGENOM" id="CLU_2992416_0_0_9"/>
<dbReference type="AlphaFoldDB" id="I0BJK0"/>